<proteinExistence type="predicted"/>
<sequence>MDTIKTKKLYNNLESKRLERNEREAIFGISKDFKRIFKKHKINMSIRWNLDITGPNDQVINNFFIYPTHKIYYSNGREEKEVGLRIRIIKLNERLYDVFDIDLRTEVLEKADWLTSNIIDKRLRLNINSNLIKKYNKYLLVMREYAETKLKKKSKIIYTDQMGWIKCWGKWGYVPVTDSQSNSIIYDKNLLSKYKLKMNKDILPEKAFQDTMAMIDIADKKITIPLLAYTFLSVVTSLIKYSESSLNKFCICITGNNGDLNRVELANIFCNLYDRQPNIKSINAAFHSNGPCSIEEFRSMSSKIRDSVFIINTEKQNQKISMARKLLHNYNNENMFLLLNEDEINQDFILNLNISDIQVETSLLNQAKLNPESFTTCVAHFINFFAKVFSDIKKREKIRKELVKLYKGYQDFFNKDNVEYDINKIHMDSLLLVGFNLLLHYGSSIKVIDDKMIEHYHEEALQVFKHKSTTVFSMDTEHTKAKPIYFLEHLLQLLEENEPQDKNDSSLDHSNSVGWFESEEILYIPNNIFKRIEEIPNDNQQKISSSRVKSEIYGELYKNRVILQPDPDKEMKKIQVGTIEKTINVAKSSIKAFRMDWARAKEYIKEQKEK</sequence>
<reference evidence="2" key="1">
    <citation type="submission" date="2017-04" db="EMBL/GenBank/DDBJ databases">
        <authorList>
            <person name="Criscuolo A."/>
        </authorList>
    </citation>
    <scope>NUCLEOTIDE SEQUENCE [LARGE SCALE GENOMIC DNA]</scope>
</reference>
<dbReference type="EMBL" id="FWZD01000058">
    <property type="protein sequence ID" value="SME23475.1"/>
    <property type="molecule type" value="Genomic_DNA"/>
</dbReference>
<dbReference type="AlphaFoldDB" id="A0A1Y6A5J4"/>
<organism evidence="1 2">
    <name type="scientific">Bacillus mobilis</name>
    <dbReference type="NCBI Taxonomy" id="2026190"/>
    <lineage>
        <taxon>Bacteria</taxon>
        <taxon>Bacillati</taxon>
        <taxon>Bacillota</taxon>
        <taxon>Bacilli</taxon>
        <taxon>Bacillales</taxon>
        <taxon>Bacillaceae</taxon>
        <taxon>Bacillus</taxon>
        <taxon>Bacillus cereus group</taxon>
    </lineage>
</organism>
<accession>A0A386UYU3</accession>
<dbReference type="KEGG" id="bmob:MLA2C4_06720"/>
<protein>
    <recommendedName>
        <fullName evidence="3">DUF927 domain-containing protein</fullName>
    </recommendedName>
</protein>
<gene>
    <name evidence="1" type="ORF">BACERE00185_03578</name>
</gene>
<evidence type="ECO:0000313" key="2">
    <source>
        <dbReference type="Proteomes" id="UP000194439"/>
    </source>
</evidence>
<evidence type="ECO:0000313" key="1">
    <source>
        <dbReference type="EMBL" id="SME23475.1"/>
    </source>
</evidence>
<dbReference type="Proteomes" id="UP000194439">
    <property type="component" value="Unassembled WGS sequence"/>
</dbReference>
<evidence type="ECO:0008006" key="3">
    <source>
        <dbReference type="Google" id="ProtNLM"/>
    </source>
</evidence>
<name>A0A1Y6A5J4_9BACI</name>
<dbReference type="RefSeq" id="WP_074585656.1">
    <property type="nucleotide sequence ID" value="NZ_FWZD01000058.1"/>
</dbReference>
<accession>A0A1Y6A5J4</accession>